<dbReference type="SUPFAM" id="SSF52799">
    <property type="entry name" value="(Phosphotyrosine protein) phosphatases II"/>
    <property type="match status" value="1"/>
</dbReference>
<name>A0A9P7Z6J3_9HELO</name>
<evidence type="ECO:0000256" key="2">
    <source>
        <dbReference type="SAM" id="MobiDB-lite"/>
    </source>
</evidence>
<dbReference type="InterPro" id="IPR000387">
    <property type="entry name" value="Tyr_Pase_dom"/>
</dbReference>
<dbReference type="GO" id="GO:0070372">
    <property type="term" value="P:regulation of ERK1 and ERK2 cascade"/>
    <property type="evidence" value="ECO:0007669"/>
    <property type="project" value="TreeGrafter"/>
</dbReference>
<dbReference type="AlphaFoldDB" id="A0A9P7Z6J3"/>
<dbReference type="GO" id="GO:0062026">
    <property type="term" value="P:negative regulation of SCF-dependent proteasomal ubiquitin-dependent catabolic process"/>
    <property type="evidence" value="ECO:0007669"/>
    <property type="project" value="TreeGrafter"/>
</dbReference>
<dbReference type="CDD" id="cd14498">
    <property type="entry name" value="DSP"/>
    <property type="match status" value="1"/>
</dbReference>
<dbReference type="GO" id="GO:0005737">
    <property type="term" value="C:cytoplasm"/>
    <property type="evidence" value="ECO:0007669"/>
    <property type="project" value="TreeGrafter"/>
</dbReference>
<dbReference type="OrthoDB" id="10252009at2759"/>
<dbReference type="SMART" id="SM00195">
    <property type="entry name" value="DSPc"/>
    <property type="match status" value="1"/>
</dbReference>
<feature type="domain" description="Tyrosine specific protein phosphatases" evidence="3">
    <location>
        <begin position="135"/>
        <end position="205"/>
    </location>
</feature>
<dbReference type="InterPro" id="IPR029021">
    <property type="entry name" value="Prot-tyrosine_phosphatase-like"/>
</dbReference>
<dbReference type="GO" id="GO:0005654">
    <property type="term" value="C:nucleoplasm"/>
    <property type="evidence" value="ECO:0007669"/>
    <property type="project" value="TreeGrafter"/>
</dbReference>
<evidence type="ECO:0000259" key="3">
    <source>
        <dbReference type="PROSITE" id="PS50056"/>
    </source>
</evidence>
<dbReference type="Pfam" id="PF00782">
    <property type="entry name" value="DSPc"/>
    <property type="match status" value="1"/>
</dbReference>
<dbReference type="Proteomes" id="UP000887226">
    <property type="component" value="Unassembled WGS sequence"/>
</dbReference>
<feature type="compositionally biased region" description="Acidic residues" evidence="2">
    <location>
        <begin position="266"/>
        <end position="281"/>
    </location>
</feature>
<evidence type="ECO:0000313" key="5">
    <source>
        <dbReference type="Proteomes" id="UP000887226"/>
    </source>
</evidence>
<protein>
    <submittedName>
        <fullName evidence="4">Tyrosine protein phosphatase 4</fullName>
    </submittedName>
</protein>
<organism evidence="4 5">
    <name type="scientific">Calycina marina</name>
    <dbReference type="NCBI Taxonomy" id="1763456"/>
    <lineage>
        <taxon>Eukaryota</taxon>
        <taxon>Fungi</taxon>
        <taxon>Dikarya</taxon>
        <taxon>Ascomycota</taxon>
        <taxon>Pezizomycotina</taxon>
        <taxon>Leotiomycetes</taxon>
        <taxon>Helotiales</taxon>
        <taxon>Pezizellaceae</taxon>
        <taxon>Calycina</taxon>
    </lineage>
</organism>
<evidence type="ECO:0000256" key="1">
    <source>
        <dbReference type="ARBA" id="ARBA00009649"/>
    </source>
</evidence>
<comment type="caution">
    <text evidence="4">The sequence shown here is derived from an EMBL/GenBank/DDBJ whole genome shotgun (WGS) entry which is preliminary data.</text>
</comment>
<sequence length="297" mass="33319">PPSPPHINIPPAKDNSPTVLPQYVGDSEGENHEVLKHITQGNYSVDPVDWKYHWRRSAQPILAFLYLGPAQAARDLEYLKKEGITRLLAVRDTISAQHNLYHGRVTEEQLGIKTDFVNITDNQDLIRKLPGAIEKINLHLVEEFKRQGGLRKVQGHAPGEQNTWGKVLVFCESGNERSPAVVAAYMMAIYRVDLITAVQYTQQHRFCVAFDDALKNLLQSYEDILSAQRSVHSFSTAAAKLLSPGVMGQNEPSRGISTHSKRGREDLDDDDGMEVDSVDDEERFRGRATFTPFASRS</sequence>
<keyword evidence="5" id="KW-1185">Reference proteome</keyword>
<evidence type="ECO:0000313" key="4">
    <source>
        <dbReference type="EMBL" id="KAG9246533.1"/>
    </source>
</evidence>
<dbReference type="InterPro" id="IPR020422">
    <property type="entry name" value="TYR_PHOSPHATASE_DUAL_dom"/>
</dbReference>
<feature type="region of interest" description="Disordered" evidence="2">
    <location>
        <begin position="245"/>
        <end position="281"/>
    </location>
</feature>
<dbReference type="Gene3D" id="3.90.190.10">
    <property type="entry name" value="Protein tyrosine phosphatase superfamily"/>
    <property type="match status" value="1"/>
</dbReference>
<comment type="similarity">
    <text evidence="1">Belongs to the protein-tyrosine phosphatase family. Non-receptor class subfamily.</text>
</comment>
<reference evidence="4" key="1">
    <citation type="journal article" date="2021" name="IMA Fungus">
        <title>Genomic characterization of three marine fungi, including Emericellopsis atlantica sp. nov. with signatures of a generalist lifestyle and marine biomass degradation.</title>
        <authorList>
            <person name="Hagestad O.C."/>
            <person name="Hou L."/>
            <person name="Andersen J.H."/>
            <person name="Hansen E.H."/>
            <person name="Altermark B."/>
            <person name="Li C."/>
            <person name="Kuhnert E."/>
            <person name="Cox R.J."/>
            <person name="Crous P.W."/>
            <person name="Spatafora J.W."/>
            <person name="Lail K."/>
            <person name="Amirebrahimi M."/>
            <person name="Lipzen A."/>
            <person name="Pangilinan J."/>
            <person name="Andreopoulos W."/>
            <person name="Hayes R.D."/>
            <person name="Ng V."/>
            <person name="Grigoriev I.V."/>
            <person name="Jackson S.A."/>
            <person name="Sutton T.D.S."/>
            <person name="Dobson A.D.W."/>
            <person name="Rama T."/>
        </authorList>
    </citation>
    <scope>NUCLEOTIDE SEQUENCE</scope>
    <source>
        <strain evidence="4">TRa3180A</strain>
    </source>
</reference>
<feature type="non-terminal residue" evidence="4">
    <location>
        <position position="1"/>
    </location>
</feature>
<dbReference type="InterPro" id="IPR052449">
    <property type="entry name" value="STYX-Interacting_Phosphatase"/>
</dbReference>
<dbReference type="PROSITE" id="PS50056">
    <property type="entry name" value="TYR_PHOSPHATASE_2"/>
    <property type="match status" value="1"/>
</dbReference>
<dbReference type="PANTHER" id="PTHR46588">
    <property type="entry name" value="SERINE/THREONINE/TYROSINE-INTERACTING PROTEIN"/>
    <property type="match status" value="1"/>
</dbReference>
<dbReference type="InterPro" id="IPR000340">
    <property type="entry name" value="Dual-sp_phosphatase_cat-dom"/>
</dbReference>
<dbReference type="GO" id="GO:1990444">
    <property type="term" value="F:F-box domain binding"/>
    <property type="evidence" value="ECO:0007669"/>
    <property type="project" value="TreeGrafter"/>
</dbReference>
<dbReference type="GO" id="GO:0140096">
    <property type="term" value="F:catalytic activity, acting on a protein"/>
    <property type="evidence" value="ECO:0007669"/>
    <property type="project" value="UniProtKB-ARBA"/>
</dbReference>
<dbReference type="EMBL" id="MU253801">
    <property type="protein sequence ID" value="KAG9246533.1"/>
    <property type="molecule type" value="Genomic_DNA"/>
</dbReference>
<accession>A0A9P7Z6J3</accession>
<gene>
    <name evidence="4" type="ORF">BJ878DRAFT_416799</name>
</gene>
<proteinExistence type="inferred from homology"/>
<dbReference type="PANTHER" id="PTHR46588:SF1">
    <property type="entry name" value="SERINE_THREONINE_TYROSINE-INTERACTING PROTEIN"/>
    <property type="match status" value="1"/>
</dbReference>